<dbReference type="Proteomes" id="UP001519460">
    <property type="component" value="Unassembled WGS sequence"/>
</dbReference>
<evidence type="ECO:0000313" key="1">
    <source>
        <dbReference type="EMBL" id="KAK7469675.1"/>
    </source>
</evidence>
<organism evidence="1 2">
    <name type="scientific">Batillaria attramentaria</name>
    <dbReference type="NCBI Taxonomy" id="370345"/>
    <lineage>
        <taxon>Eukaryota</taxon>
        <taxon>Metazoa</taxon>
        <taxon>Spiralia</taxon>
        <taxon>Lophotrochozoa</taxon>
        <taxon>Mollusca</taxon>
        <taxon>Gastropoda</taxon>
        <taxon>Caenogastropoda</taxon>
        <taxon>Sorbeoconcha</taxon>
        <taxon>Cerithioidea</taxon>
        <taxon>Batillariidae</taxon>
        <taxon>Batillaria</taxon>
    </lineage>
</organism>
<protein>
    <submittedName>
        <fullName evidence="1">Uncharacterized protein</fullName>
    </submittedName>
</protein>
<dbReference type="AlphaFoldDB" id="A0ABD0JC45"/>
<evidence type="ECO:0000313" key="2">
    <source>
        <dbReference type="Proteomes" id="UP001519460"/>
    </source>
</evidence>
<gene>
    <name evidence="1" type="ORF">BaRGS_00036304</name>
</gene>
<sequence>ERIEDGGKWGRGRCAQIFCRSCALKTRLRLARASSWHAELSASCIQLLHALILSAGEGDQTAAECCEVSFRLPPRAQGSSEEAAQTRCGMREI</sequence>
<name>A0ABD0JC45_9CAEN</name>
<keyword evidence="2" id="KW-1185">Reference proteome</keyword>
<dbReference type="EMBL" id="JACVVK020000508">
    <property type="protein sequence ID" value="KAK7469675.1"/>
    <property type="molecule type" value="Genomic_DNA"/>
</dbReference>
<reference evidence="1 2" key="1">
    <citation type="journal article" date="2023" name="Sci. Data">
        <title>Genome assembly of the Korean intertidal mud-creeper Batillaria attramentaria.</title>
        <authorList>
            <person name="Patra A.K."/>
            <person name="Ho P.T."/>
            <person name="Jun S."/>
            <person name="Lee S.J."/>
            <person name="Kim Y."/>
            <person name="Won Y.J."/>
        </authorList>
    </citation>
    <scope>NUCLEOTIDE SEQUENCE [LARGE SCALE GENOMIC DNA]</scope>
    <source>
        <strain evidence="1">Wonlab-2016</strain>
    </source>
</reference>
<accession>A0ABD0JC45</accession>
<feature type="non-terminal residue" evidence="1">
    <location>
        <position position="1"/>
    </location>
</feature>
<proteinExistence type="predicted"/>
<comment type="caution">
    <text evidence="1">The sequence shown here is derived from an EMBL/GenBank/DDBJ whole genome shotgun (WGS) entry which is preliminary data.</text>
</comment>